<dbReference type="OrthoDB" id="2403770at2"/>
<feature type="domain" description="Transcriptional regulator SarA/SarZ/Rot-like helix-turn-helix" evidence="4">
    <location>
        <begin position="14"/>
        <end position="86"/>
    </location>
</feature>
<keyword evidence="1" id="KW-0805">Transcription regulation</keyword>
<reference evidence="6 8" key="1">
    <citation type="submission" date="2016-09" db="EMBL/GenBank/DDBJ databases">
        <authorList>
            <consortium name="Pathogen Informatics"/>
        </authorList>
    </citation>
    <scope>NUCLEOTIDE SEQUENCE [LARGE SCALE GENOMIC DNA]</scope>
    <source>
        <strain evidence="6 8">82B</strain>
    </source>
</reference>
<evidence type="ECO:0000313" key="5">
    <source>
        <dbReference type="EMBL" id="SCS21763.1"/>
    </source>
</evidence>
<name>A0A1D4GA89_9STAP</name>
<proteinExistence type="predicted"/>
<dbReference type="Proteomes" id="UP000095768">
    <property type="component" value="Unassembled WGS sequence"/>
</dbReference>
<organism evidence="6 8">
    <name type="scientific">Staphylococcus caeli</name>
    <dbReference type="NCBI Taxonomy" id="2201815"/>
    <lineage>
        <taxon>Bacteria</taxon>
        <taxon>Bacillati</taxon>
        <taxon>Bacillota</taxon>
        <taxon>Bacilli</taxon>
        <taxon>Bacillales</taxon>
        <taxon>Staphylococcaceae</taxon>
        <taxon>Staphylococcus</taxon>
    </lineage>
</organism>
<protein>
    <submittedName>
        <fullName evidence="6">Transcriptional regulator sarA paralog</fullName>
    </submittedName>
</protein>
<keyword evidence="7" id="KW-1185">Reference proteome</keyword>
<accession>A0A1D4GA89</accession>
<dbReference type="GO" id="GO:0003677">
    <property type="term" value="F:DNA binding"/>
    <property type="evidence" value="ECO:0007669"/>
    <property type="project" value="UniProtKB-KW"/>
</dbReference>
<evidence type="ECO:0000313" key="7">
    <source>
        <dbReference type="Proteomes" id="UP000095412"/>
    </source>
</evidence>
<dbReference type="RefSeq" id="WP_069994234.1">
    <property type="nucleotide sequence ID" value="NZ_FMPG01000001.1"/>
</dbReference>
<dbReference type="Pfam" id="PF22381">
    <property type="entry name" value="Staph_reg_Sar_Rot"/>
    <property type="match status" value="1"/>
</dbReference>
<keyword evidence="3" id="KW-0804">Transcription</keyword>
<keyword evidence="2" id="KW-0238">DNA-binding</keyword>
<dbReference type="InterPro" id="IPR036388">
    <property type="entry name" value="WH-like_DNA-bd_sf"/>
</dbReference>
<reference evidence="5 7" key="2">
    <citation type="submission" date="2016-09" db="EMBL/GenBank/DDBJ databases">
        <authorList>
            <consortium name="Pathogen Informatics"/>
            <person name="Sun Q."/>
            <person name="Inoue M."/>
        </authorList>
    </citation>
    <scope>NUCLEOTIDE SEQUENCE [LARGE SCALE GENOMIC DNA]</scope>
    <source>
        <strain evidence="5 7">82C</strain>
    </source>
</reference>
<evidence type="ECO:0000259" key="4">
    <source>
        <dbReference type="Pfam" id="PF22381"/>
    </source>
</evidence>
<evidence type="ECO:0000313" key="8">
    <source>
        <dbReference type="Proteomes" id="UP000095768"/>
    </source>
</evidence>
<gene>
    <name evidence="6" type="ORF">SAMEA2297795_00543</name>
    <name evidence="5" type="ORF">SAMEA2297796_00082</name>
</gene>
<evidence type="ECO:0000256" key="1">
    <source>
        <dbReference type="ARBA" id="ARBA00023015"/>
    </source>
</evidence>
<dbReference type="Gene3D" id="1.10.10.10">
    <property type="entry name" value="Winged helix-like DNA-binding domain superfamily/Winged helix DNA-binding domain"/>
    <property type="match status" value="1"/>
</dbReference>
<dbReference type="EMBL" id="FMPG01000001">
    <property type="protein sequence ID" value="SCS44196.1"/>
    <property type="molecule type" value="Genomic_DNA"/>
</dbReference>
<sequence>MNTILYEEHRNFIKRAIKHKLKLSFLEIIILDKLKCLNKKKIDAVELKNNLNIENTPISIQLNNLSRLGLFKKSRDEHDERRIYLYDIDFNSINEILEQYQLIVSSILKVE</sequence>
<dbReference type="EMBL" id="FMPI01000001">
    <property type="protein sequence ID" value="SCS21763.1"/>
    <property type="molecule type" value="Genomic_DNA"/>
</dbReference>
<evidence type="ECO:0000256" key="2">
    <source>
        <dbReference type="ARBA" id="ARBA00023125"/>
    </source>
</evidence>
<dbReference type="AlphaFoldDB" id="A0A1D4GA89"/>
<dbReference type="Proteomes" id="UP000095412">
    <property type="component" value="Unassembled WGS sequence"/>
</dbReference>
<dbReference type="SUPFAM" id="SSF46785">
    <property type="entry name" value="Winged helix' DNA-binding domain"/>
    <property type="match status" value="1"/>
</dbReference>
<evidence type="ECO:0000256" key="3">
    <source>
        <dbReference type="ARBA" id="ARBA00023163"/>
    </source>
</evidence>
<dbReference type="InterPro" id="IPR036390">
    <property type="entry name" value="WH_DNA-bd_sf"/>
</dbReference>
<dbReference type="InterPro" id="IPR055166">
    <property type="entry name" value="Transc_reg_Sar_Rot_HTH"/>
</dbReference>
<evidence type="ECO:0000313" key="6">
    <source>
        <dbReference type="EMBL" id="SCS44196.1"/>
    </source>
</evidence>